<dbReference type="GeneID" id="63459998"/>
<sequence length="397" mass="43851">MVNIGLTGGIGSGKSTVATALRARGAVVVDADAIVRDLLGPGGGAVRAVVDRFGDEVVGEDGAIDRAALASTVFQNAEARNDLEAIVHPLVAVRTTEIVAAAPEDSIIVHDVPLLVEKHMGRQYHLVMVVHAPAEERARRLVEKRGMSHADAMARMSHQADDDARRAAADVWLDNSGTEEELLAQVEKVWEERIIPFRDNLIAGRIYRPENSSVLVDYDEQWPAQAARIIDRLSAALGDKAPEFEHVGSTAVPGMEGKNAIDIQVGVRDLHEADDPEFVRILTDLGYPRVEEYRLDHPTDDLPDPSLWIKRFHGSSDPGQVVHLHVREIGTAGWQYALLFRDWLRGDPGAAEEYVEVKATVDAQSNSVEEYRRSKAPWFNEVWPRIQAWARKEGWQG</sequence>
<dbReference type="GO" id="GO:0004140">
    <property type="term" value="F:dephospho-CoA kinase activity"/>
    <property type="evidence" value="ECO:0007669"/>
    <property type="project" value="UniProtKB-UniRule"/>
</dbReference>
<dbReference type="SUPFAM" id="SSF81301">
    <property type="entry name" value="Nucleotidyltransferase"/>
    <property type="match status" value="1"/>
</dbReference>
<evidence type="ECO:0000256" key="6">
    <source>
        <dbReference type="NCBIfam" id="TIGR00152"/>
    </source>
</evidence>
<keyword evidence="8" id="KW-1185">Reference proteome</keyword>
<dbReference type="GO" id="GO:0005737">
    <property type="term" value="C:cytoplasm"/>
    <property type="evidence" value="ECO:0007669"/>
    <property type="project" value="UniProtKB-SubCell"/>
</dbReference>
<dbReference type="OrthoDB" id="9812943at2"/>
<dbReference type="InterPro" id="IPR027417">
    <property type="entry name" value="P-loop_NTPase"/>
</dbReference>
<dbReference type="GO" id="GO:0015937">
    <property type="term" value="P:coenzyme A biosynthetic process"/>
    <property type="evidence" value="ECO:0007669"/>
    <property type="project" value="UniProtKB-UniRule"/>
</dbReference>
<evidence type="ECO:0000256" key="4">
    <source>
        <dbReference type="ARBA" id="ARBA00022840"/>
    </source>
</evidence>
<dbReference type="Gene3D" id="3.40.50.300">
    <property type="entry name" value="P-loop containing nucleotide triphosphate hydrolases"/>
    <property type="match status" value="1"/>
</dbReference>
<dbReference type="STRING" id="1121387.GCA_000429885_00173"/>
<dbReference type="KEGG" id="dco:SAMEA4475696_1804"/>
<gene>
    <name evidence="5 7" type="primary">coaE</name>
    <name evidence="7" type="ORF">SAMEA4475696_01804</name>
</gene>
<name>A0A239VN89_9MICO</name>
<dbReference type="Pfam" id="PF01121">
    <property type="entry name" value="CoaE"/>
    <property type="match status" value="1"/>
</dbReference>
<dbReference type="RefSeq" id="WP_028326337.1">
    <property type="nucleotide sequence ID" value="NZ_LT906453.1"/>
</dbReference>
<accession>A0A239VN89</accession>
<dbReference type="CDD" id="cd02022">
    <property type="entry name" value="DPCK"/>
    <property type="match status" value="1"/>
</dbReference>
<dbReference type="Gene3D" id="3.30.460.10">
    <property type="entry name" value="Beta Polymerase, domain 2"/>
    <property type="match status" value="1"/>
</dbReference>
<comment type="similarity">
    <text evidence="1">In the N-terminal section; belongs to the CoaE family.</text>
</comment>
<organism evidence="7 8">
    <name type="scientific">Dermatophilus congolensis</name>
    <dbReference type="NCBI Taxonomy" id="1863"/>
    <lineage>
        <taxon>Bacteria</taxon>
        <taxon>Bacillati</taxon>
        <taxon>Actinomycetota</taxon>
        <taxon>Actinomycetes</taxon>
        <taxon>Micrococcales</taxon>
        <taxon>Dermatophilaceae</taxon>
        <taxon>Dermatophilus</taxon>
    </lineage>
</organism>
<evidence type="ECO:0000313" key="7">
    <source>
        <dbReference type="EMBL" id="SNV23376.1"/>
    </source>
</evidence>
<comment type="catalytic activity">
    <reaction evidence="5">
        <text>3'-dephospho-CoA + ATP = ADP + CoA + H(+)</text>
        <dbReference type="Rhea" id="RHEA:18245"/>
        <dbReference type="ChEBI" id="CHEBI:15378"/>
        <dbReference type="ChEBI" id="CHEBI:30616"/>
        <dbReference type="ChEBI" id="CHEBI:57287"/>
        <dbReference type="ChEBI" id="CHEBI:57328"/>
        <dbReference type="ChEBI" id="CHEBI:456216"/>
        <dbReference type="EC" id="2.7.1.24"/>
    </reaction>
</comment>
<keyword evidence="5" id="KW-0963">Cytoplasm</keyword>
<comment type="subcellular location">
    <subcellularLocation>
        <location evidence="5">Cytoplasm</location>
    </subcellularLocation>
</comment>
<keyword evidence="5" id="KW-0173">Coenzyme A biosynthesis</keyword>
<evidence type="ECO:0000256" key="1">
    <source>
        <dbReference type="ARBA" id="ARBA00008826"/>
    </source>
</evidence>
<comment type="similarity">
    <text evidence="2">In the C-terminal section; belongs to the UPF0157 (GrpB) family.</text>
</comment>
<comment type="similarity">
    <text evidence="5">Belongs to the CoaE family.</text>
</comment>
<keyword evidence="3 5" id="KW-0547">Nucleotide-binding</keyword>
<dbReference type="Pfam" id="PF04229">
    <property type="entry name" value="GrpB"/>
    <property type="match status" value="1"/>
</dbReference>
<feature type="binding site" evidence="5">
    <location>
        <begin position="11"/>
        <end position="16"/>
    </location>
    <ligand>
        <name>ATP</name>
        <dbReference type="ChEBI" id="CHEBI:30616"/>
    </ligand>
</feature>
<dbReference type="NCBIfam" id="NF002879">
    <property type="entry name" value="PRK03333.1"/>
    <property type="match status" value="1"/>
</dbReference>
<keyword evidence="4 5" id="KW-0067">ATP-binding</keyword>
<dbReference type="EC" id="2.7.1.24" evidence="5 6"/>
<evidence type="ECO:0000256" key="5">
    <source>
        <dbReference type="HAMAP-Rule" id="MF_00376"/>
    </source>
</evidence>
<proteinExistence type="inferred from homology"/>
<evidence type="ECO:0000256" key="3">
    <source>
        <dbReference type="ARBA" id="ARBA00022741"/>
    </source>
</evidence>
<dbReference type="InterPro" id="IPR043519">
    <property type="entry name" value="NT_sf"/>
</dbReference>
<dbReference type="NCBIfam" id="TIGR00152">
    <property type="entry name" value="dephospho-CoA kinase"/>
    <property type="match status" value="1"/>
</dbReference>
<keyword evidence="5 7" id="KW-0418">Kinase</keyword>
<keyword evidence="5 7" id="KW-0808">Transferase</keyword>
<dbReference type="InterPro" id="IPR001977">
    <property type="entry name" value="Depp_CoAkinase"/>
</dbReference>
<dbReference type="PANTHER" id="PTHR34822:SF1">
    <property type="entry name" value="GRPB FAMILY PROTEIN"/>
    <property type="match status" value="1"/>
</dbReference>
<dbReference type="PANTHER" id="PTHR34822">
    <property type="entry name" value="GRPB DOMAIN PROTEIN (AFU_ORTHOLOGUE AFUA_1G01530)"/>
    <property type="match status" value="1"/>
</dbReference>
<dbReference type="GO" id="GO:0005524">
    <property type="term" value="F:ATP binding"/>
    <property type="evidence" value="ECO:0007669"/>
    <property type="project" value="UniProtKB-UniRule"/>
</dbReference>
<dbReference type="UniPathway" id="UPA00241">
    <property type="reaction ID" value="UER00356"/>
</dbReference>
<dbReference type="AlphaFoldDB" id="A0A239VN89"/>
<evidence type="ECO:0000256" key="2">
    <source>
        <dbReference type="ARBA" id="ARBA00011058"/>
    </source>
</evidence>
<evidence type="ECO:0000313" key="8">
    <source>
        <dbReference type="Proteomes" id="UP000242637"/>
    </source>
</evidence>
<dbReference type="InterPro" id="IPR007344">
    <property type="entry name" value="GrpB/CoaE"/>
</dbReference>
<dbReference type="HAMAP" id="MF_00376">
    <property type="entry name" value="Dephospho_CoA_kinase"/>
    <property type="match status" value="1"/>
</dbReference>
<comment type="pathway">
    <text evidence="5">Cofactor biosynthesis; coenzyme A biosynthesis; CoA from (R)-pantothenate: step 5/5.</text>
</comment>
<dbReference type="EMBL" id="LT906453">
    <property type="protein sequence ID" value="SNV23376.1"/>
    <property type="molecule type" value="Genomic_DNA"/>
</dbReference>
<protein>
    <recommendedName>
        <fullName evidence="5 6">Dephospho-CoA kinase</fullName>
        <ecNumber evidence="5 6">2.7.1.24</ecNumber>
    </recommendedName>
    <alternativeName>
        <fullName evidence="5">Dephosphocoenzyme A kinase</fullName>
    </alternativeName>
</protein>
<dbReference type="SUPFAM" id="SSF52540">
    <property type="entry name" value="P-loop containing nucleoside triphosphate hydrolases"/>
    <property type="match status" value="1"/>
</dbReference>
<reference evidence="7 8" key="1">
    <citation type="submission" date="2017-06" db="EMBL/GenBank/DDBJ databases">
        <authorList>
            <consortium name="Pathogen Informatics"/>
        </authorList>
    </citation>
    <scope>NUCLEOTIDE SEQUENCE [LARGE SCALE GENOMIC DNA]</scope>
    <source>
        <strain evidence="7 8">NCTC13039</strain>
    </source>
</reference>
<dbReference type="PROSITE" id="PS51219">
    <property type="entry name" value="DPCK"/>
    <property type="match status" value="1"/>
</dbReference>
<comment type="function">
    <text evidence="5">Catalyzes the phosphorylation of the 3'-hydroxyl group of dephosphocoenzyme A to form coenzyme A.</text>
</comment>
<dbReference type="Proteomes" id="UP000242637">
    <property type="component" value="Chromosome 1"/>
</dbReference>